<dbReference type="PANTHER" id="PTHR43785:SF12">
    <property type="entry name" value="TYPE-1 GLUTAMINE SYNTHETASE 2"/>
    <property type="match status" value="1"/>
</dbReference>
<dbReference type="GO" id="GO:0006598">
    <property type="term" value="P:polyamine catabolic process"/>
    <property type="evidence" value="ECO:0007669"/>
    <property type="project" value="TreeGrafter"/>
</dbReference>
<evidence type="ECO:0000256" key="3">
    <source>
        <dbReference type="ARBA" id="ARBA00022842"/>
    </source>
</evidence>
<dbReference type="GO" id="GO:0006542">
    <property type="term" value="P:glutamine biosynthetic process"/>
    <property type="evidence" value="ECO:0007669"/>
    <property type="project" value="InterPro"/>
</dbReference>
<dbReference type="SUPFAM" id="SSF54368">
    <property type="entry name" value="Glutamine synthetase, N-terminal domain"/>
    <property type="match status" value="1"/>
</dbReference>
<protein>
    <submittedName>
        <fullName evidence="5">Glutamine synthetase family protein</fullName>
    </submittedName>
</protein>
<dbReference type="PANTHER" id="PTHR43785">
    <property type="entry name" value="GAMMA-GLUTAMYLPUTRESCINE SYNTHETASE"/>
    <property type="match status" value="1"/>
</dbReference>
<dbReference type="AlphaFoldDB" id="A0A3B0STG2"/>
<organism evidence="5">
    <name type="scientific">hydrothermal vent metagenome</name>
    <dbReference type="NCBI Taxonomy" id="652676"/>
    <lineage>
        <taxon>unclassified sequences</taxon>
        <taxon>metagenomes</taxon>
        <taxon>ecological metagenomes</taxon>
    </lineage>
</organism>
<comment type="cofactor">
    <cofactor evidence="1">
        <name>Mg(2+)</name>
        <dbReference type="ChEBI" id="CHEBI:18420"/>
    </cofactor>
</comment>
<dbReference type="PROSITE" id="PS51987">
    <property type="entry name" value="GS_CATALYTIC"/>
    <property type="match status" value="1"/>
</dbReference>
<dbReference type="SMART" id="SM01230">
    <property type="entry name" value="Gln-synt_C"/>
    <property type="match status" value="1"/>
</dbReference>
<reference evidence="5" key="1">
    <citation type="submission" date="2018-06" db="EMBL/GenBank/DDBJ databases">
        <authorList>
            <person name="Zhirakovskaya E."/>
        </authorList>
    </citation>
    <scope>NUCLEOTIDE SEQUENCE</scope>
</reference>
<dbReference type="Gene3D" id="3.30.590.10">
    <property type="entry name" value="Glutamine synthetase/guanido kinase, catalytic domain"/>
    <property type="match status" value="1"/>
</dbReference>
<dbReference type="SUPFAM" id="SSF55931">
    <property type="entry name" value="Glutamine synthetase/guanido kinase"/>
    <property type="match status" value="1"/>
</dbReference>
<dbReference type="PROSITE" id="PS00181">
    <property type="entry name" value="GLNA_ATP"/>
    <property type="match status" value="1"/>
</dbReference>
<sequence>MDAQTGSRDIQVARMLDWLKARPEIKNLRVGLCDLNGIMRGKLIPVEQAEKALNGGLRIPLSTTSVDIWGNDIADSRLVYETGDGDGILEWTGRDILPMDWLGQPTGLIPLWMTQESGAPFSADPRQALAAVLAKYTELGLKPVVATELEFYLVDPAQTRPAAPKSPVTGKQLAANAVLSVDEIDHFDGFFNDVYAACADMAVPADAAIAEGGAGQYEINLIHRDDAMQAADDAMLFKRIVKGMARKHNVTASFMAKPYADRAGNGLHIHFSLLDEKGENVFNDGSDQGSKTMQHAVAGLLDAMPESTLIFAPHLNSYRRLQPQTHAPTTVCWGYENRHAAIRIPGGSPVARRIEHRVAGADANPYLVLAAILGAALEGIKAKKQPSAPMDGDNFAADLPQLPTQWRAAITEFDTGKTLPSVFSSLLRNLYSSCKTQEAAVFAAQVTDFEYATYLETT</sequence>
<feature type="domain" description="GS catalytic" evidence="4">
    <location>
        <begin position="125"/>
        <end position="458"/>
    </location>
</feature>
<evidence type="ECO:0000256" key="2">
    <source>
        <dbReference type="ARBA" id="ARBA00022598"/>
    </source>
</evidence>
<dbReference type="GO" id="GO:0004356">
    <property type="term" value="F:glutamine synthetase activity"/>
    <property type="evidence" value="ECO:0007669"/>
    <property type="project" value="InterPro"/>
</dbReference>
<dbReference type="EMBL" id="UOEC01000166">
    <property type="protein sequence ID" value="VAV99743.1"/>
    <property type="molecule type" value="Genomic_DNA"/>
</dbReference>
<name>A0A3B0STG2_9ZZZZ</name>
<proteinExistence type="predicted"/>
<keyword evidence="3" id="KW-0460">Magnesium</keyword>
<dbReference type="InterPro" id="IPR008146">
    <property type="entry name" value="Gln_synth_cat_dom"/>
</dbReference>
<dbReference type="InterPro" id="IPR036651">
    <property type="entry name" value="Gln_synt_N_sf"/>
</dbReference>
<accession>A0A3B0STG2</accession>
<evidence type="ECO:0000256" key="1">
    <source>
        <dbReference type="ARBA" id="ARBA00001946"/>
    </source>
</evidence>
<keyword evidence="2" id="KW-0436">Ligase</keyword>
<dbReference type="Pfam" id="PF00120">
    <property type="entry name" value="Gln-synt_C"/>
    <property type="match status" value="1"/>
</dbReference>
<evidence type="ECO:0000313" key="5">
    <source>
        <dbReference type="EMBL" id="VAV99743.1"/>
    </source>
</evidence>
<dbReference type="InterPro" id="IPR027303">
    <property type="entry name" value="Gln_synth_gly_rich_site"/>
</dbReference>
<evidence type="ECO:0000259" key="4">
    <source>
        <dbReference type="PROSITE" id="PS51987"/>
    </source>
</evidence>
<dbReference type="InterPro" id="IPR014746">
    <property type="entry name" value="Gln_synth/guanido_kin_cat_dom"/>
</dbReference>
<gene>
    <name evidence="5" type="ORF">MNBD_ALPHA08-808</name>
</gene>